<accession>A0A914YX49</accession>
<dbReference type="WBParaSite" id="PSU_v2.g5094.t1">
    <property type="protein sequence ID" value="PSU_v2.g5094.t1"/>
    <property type="gene ID" value="PSU_v2.g5094"/>
</dbReference>
<proteinExistence type="predicted"/>
<name>A0A914YX49_9BILA</name>
<organism evidence="2 3">
    <name type="scientific">Panagrolaimus superbus</name>
    <dbReference type="NCBI Taxonomy" id="310955"/>
    <lineage>
        <taxon>Eukaryota</taxon>
        <taxon>Metazoa</taxon>
        <taxon>Ecdysozoa</taxon>
        <taxon>Nematoda</taxon>
        <taxon>Chromadorea</taxon>
        <taxon>Rhabditida</taxon>
        <taxon>Tylenchina</taxon>
        <taxon>Panagrolaimomorpha</taxon>
        <taxon>Panagrolaimoidea</taxon>
        <taxon>Panagrolaimidae</taxon>
        <taxon>Panagrolaimus</taxon>
    </lineage>
</organism>
<keyword evidence="1" id="KW-0472">Membrane</keyword>
<feature type="transmembrane region" description="Helical" evidence="1">
    <location>
        <begin position="115"/>
        <end position="132"/>
    </location>
</feature>
<evidence type="ECO:0000313" key="2">
    <source>
        <dbReference type="Proteomes" id="UP000887577"/>
    </source>
</evidence>
<reference evidence="3" key="1">
    <citation type="submission" date="2022-11" db="UniProtKB">
        <authorList>
            <consortium name="WormBaseParasite"/>
        </authorList>
    </citation>
    <scope>IDENTIFICATION</scope>
</reference>
<dbReference type="Proteomes" id="UP000887577">
    <property type="component" value="Unplaced"/>
</dbReference>
<evidence type="ECO:0000313" key="3">
    <source>
        <dbReference type="WBParaSite" id="PSU_v2.g5094.t1"/>
    </source>
</evidence>
<keyword evidence="2" id="KW-1185">Reference proteome</keyword>
<dbReference type="AlphaFoldDB" id="A0A914YX49"/>
<evidence type="ECO:0000256" key="1">
    <source>
        <dbReference type="SAM" id="Phobius"/>
    </source>
</evidence>
<keyword evidence="1" id="KW-0812">Transmembrane</keyword>
<sequence length="154" mass="18067">MINSTKLNAFFPNISKTQAPLIHFSRRLFSEKQIESTSTPTTPVYEKPRYATRSNYESTIRSSRIGREADPNTGVTPTYMQRWFLIITRLYRNRSEQPNIVPTPVILRMHERMRIVYLITAIPIFFAIFYIFEYLTGKKIVRDRASGKVVTRMP</sequence>
<keyword evidence="1" id="KW-1133">Transmembrane helix</keyword>
<protein>
    <submittedName>
        <fullName evidence="3">Uncharacterized protein</fullName>
    </submittedName>
</protein>